<evidence type="ECO:0000259" key="1">
    <source>
        <dbReference type="PROSITE" id="PS51788"/>
    </source>
</evidence>
<name>A0A3Q2ZN96_KRYMA</name>
<reference evidence="2" key="1">
    <citation type="submission" date="2025-08" db="UniProtKB">
        <authorList>
            <consortium name="Ensembl"/>
        </authorList>
    </citation>
    <scope>IDENTIFICATION</scope>
</reference>
<organism evidence="2 3">
    <name type="scientific">Kryptolebias marmoratus</name>
    <name type="common">Mangrove killifish</name>
    <name type="synonym">Rivulus marmoratus</name>
    <dbReference type="NCBI Taxonomy" id="37003"/>
    <lineage>
        <taxon>Eukaryota</taxon>
        <taxon>Metazoa</taxon>
        <taxon>Chordata</taxon>
        <taxon>Craniata</taxon>
        <taxon>Vertebrata</taxon>
        <taxon>Euteleostomi</taxon>
        <taxon>Actinopterygii</taxon>
        <taxon>Neopterygii</taxon>
        <taxon>Teleostei</taxon>
        <taxon>Neoteleostei</taxon>
        <taxon>Acanthomorphata</taxon>
        <taxon>Ovalentaria</taxon>
        <taxon>Atherinomorphae</taxon>
        <taxon>Cyprinodontiformes</taxon>
        <taxon>Rivulidae</taxon>
        <taxon>Kryptolebias</taxon>
    </lineage>
</organism>
<evidence type="ECO:0000313" key="3">
    <source>
        <dbReference type="Proteomes" id="UP000264800"/>
    </source>
</evidence>
<proteinExistence type="predicted"/>
<dbReference type="CDD" id="cd15777">
    <property type="entry name" value="CRBN_C_like"/>
    <property type="match status" value="1"/>
</dbReference>
<reference evidence="2" key="2">
    <citation type="submission" date="2025-09" db="UniProtKB">
        <authorList>
            <consortium name="Ensembl"/>
        </authorList>
    </citation>
    <scope>IDENTIFICATION</scope>
</reference>
<dbReference type="AlphaFoldDB" id="A0A3Q2ZN96"/>
<evidence type="ECO:0000313" key="2">
    <source>
        <dbReference type="Ensembl" id="ENSKMAP00000005141.1"/>
    </source>
</evidence>
<keyword evidence="3" id="KW-1185">Reference proteome</keyword>
<dbReference type="GeneTree" id="ENSGT00530000065225"/>
<dbReference type="Ensembl" id="ENSKMAT00000005231.1">
    <property type="protein sequence ID" value="ENSKMAP00000005141.1"/>
    <property type="gene ID" value="ENSKMAG00000003902.1"/>
</dbReference>
<dbReference type="STRING" id="37003.ENSKMAP00000005141"/>
<dbReference type="OMA" id="GIRFHIF"/>
<protein>
    <submittedName>
        <fullName evidence="2">Si:ch211-51h9.7</fullName>
    </submittedName>
</protein>
<dbReference type="Proteomes" id="UP000264800">
    <property type="component" value="Unplaced"/>
</dbReference>
<accession>A0A3Q2ZN96</accession>
<feature type="domain" description="CULT" evidence="1">
    <location>
        <begin position="1"/>
        <end position="121"/>
    </location>
</feature>
<sequence length="135" mass="15363">CGRELALGTDTDFVPSPLALSGRNHTMAGGRTRVQLLENPHGHRFEVVTFRKADVRKHWPADGDFSWFPGFSWTVATCPRCNTHLWAFQPSDWPETITETRFEESKDTFVALITNRILREDFAASLLMTPKSLRS</sequence>
<dbReference type="Gene3D" id="2.170.150.20">
    <property type="entry name" value="Peptide methionine sulfoxide reductase"/>
    <property type="match status" value="1"/>
</dbReference>
<dbReference type="InterPro" id="IPR034750">
    <property type="entry name" value="CULT"/>
</dbReference>
<dbReference type="PROSITE" id="PS51788">
    <property type="entry name" value="CULT"/>
    <property type="match status" value="1"/>
</dbReference>